<dbReference type="SUPFAM" id="SSF52540">
    <property type="entry name" value="P-loop containing nucleoside triphosphate hydrolases"/>
    <property type="match status" value="1"/>
</dbReference>
<comment type="caution">
    <text evidence="3">The sequence shown here is derived from an EMBL/GenBank/DDBJ whole genome shotgun (WGS) entry which is preliminary data.</text>
</comment>
<name>A0A923T8M1_9BACT</name>
<dbReference type="EMBL" id="JACSIT010000100">
    <property type="protein sequence ID" value="MBC6994719.1"/>
    <property type="molecule type" value="Genomic_DNA"/>
</dbReference>
<evidence type="ECO:0000313" key="4">
    <source>
        <dbReference type="Proteomes" id="UP000650081"/>
    </source>
</evidence>
<organism evidence="3 4">
    <name type="scientific">Neolewinella lacunae</name>
    <dbReference type="NCBI Taxonomy" id="1517758"/>
    <lineage>
        <taxon>Bacteria</taxon>
        <taxon>Pseudomonadati</taxon>
        <taxon>Bacteroidota</taxon>
        <taxon>Saprospiria</taxon>
        <taxon>Saprospirales</taxon>
        <taxon>Lewinellaceae</taxon>
        <taxon>Neolewinella</taxon>
    </lineage>
</organism>
<dbReference type="InterPro" id="IPR011579">
    <property type="entry name" value="ATPase_dom"/>
</dbReference>
<dbReference type="InterPro" id="IPR027417">
    <property type="entry name" value="P-loop_NTPase"/>
</dbReference>
<dbReference type="GO" id="GO:0005524">
    <property type="term" value="F:ATP binding"/>
    <property type="evidence" value="ECO:0007669"/>
    <property type="project" value="UniProtKB-KW"/>
</dbReference>
<proteinExistence type="predicted"/>
<feature type="domain" description="DUF234" evidence="2">
    <location>
        <begin position="317"/>
        <end position="400"/>
    </location>
</feature>
<dbReference type="Pfam" id="PF01637">
    <property type="entry name" value="ATPase_2"/>
    <property type="match status" value="1"/>
</dbReference>
<keyword evidence="3" id="KW-0547">Nucleotide-binding</keyword>
<dbReference type="AlphaFoldDB" id="A0A923T8M1"/>
<dbReference type="Gene3D" id="3.40.50.300">
    <property type="entry name" value="P-loop containing nucleotide triphosphate hydrolases"/>
    <property type="match status" value="1"/>
</dbReference>
<evidence type="ECO:0000259" key="2">
    <source>
        <dbReference type="Pfam" id="PF03008"/>
    </source>
</evidence>
<dbReference type="Proteomes" id="UP000650081">
    <property type="component" value="Unassembled WGS sequence"/>
</dbReference>
<dbReference type="PANTHER" id="PTHR34704:SF1">
    <property type="entry name" value="ATPASE"/>
    <property type="match status" value="1"/>
</dbReference>
<sequence>MKFFGRENDLAELRKIREASKTQSRMTVVTGRRRIGKTRLILESLAGEEYLYFFVTRQDEQLLCAQFVEQLSRVLGIDVYQPYTEFRNVFRFLMELAHTRHINLVIDEFQEFTRINPAIYGFVQQYWDLNKDKAKINLILSGSVQTQMVRIFDSYQEPLYGRASAKFFIGPLSVATLHEIMHAYAPNYTAFDFLTLYAITGGVPYYVEVLADDQALSYDLILKHLLKHQSIFLPEGNFLLVQEFGKDYGTYFSVLALIANGQTTRGKIESVLQRPVGGYLTKLKDEYQIIDRLRPVFSKEGTTNVRYFIDDNFLRFWFRFIHKYDGPIETRNFAYVRQIIDRDFKTFAGPILEKLIRQKLAESHQFSHIGNYWERGNQNEIDVIAYNELTKKAVIGEVKMDPRNVSIDVLRLKAQEIIRKLSGYEVKYQSFSLQDVLKEPIAGQKNGQNPEQ</sequence>
<dbReference type="InterPro" id="IPR004256">
    <property type="entry name" value="DUF234"/>
</dbReference>
<dbReference type="Pfam" id="PF03008">
    <property type="entry name" value="DUF234"/>
    <property type="match status" value="1"/>
</dbReference>
<feature type="domain" description="ATPase" evidence="1">
    <location>
        <begin position="3"/>
        <end position="208"/>
    </location>
</feature>
<accession>A0A923T8M1</accession>
<keyword evidence="4" id="KW-1185">Reference proteome</keyword>
<evidence type="ECO:0000259" key="1">
    <source>
        <dbReference type="Pfam" id="PF01637"/>
    </source>
</evidence>
<dbReference type="PANTHER" id="PTHR34704">
    <property type="entry name" value="ATPASE"/>
    <property type="match status" value="1"/>
</dbReference>
<dbReference type="RefSeq" id="WP_187466783.1">
    <property type="nucleotide sequence ID" value="NZ_JACSIT010000100.1"/>
</dbReference>
<gene>
    <name evidence="3" type="ORF">H9S92_11125</name>
</gene>
<protein>
    <submittedName>
        <fullName evidence="3">ATP-binding protein</fullName>
    </submittedName>
</protein>
<reference evidence="3" key="1">
    <citation type="submission" date="2020-08" db="EMBL/GenBank/DDBJ databases">
        <title>Lewinella bacteria from marine environments.</title>
        <authorList>
            <person name="Zhong Y."/>
        </authorList>
    </citation>
    <scope>NUCLEOTIDE SEQUENCE</scope>
    <source>
        <strain evidence="3">KCTC 42187</strain>
    </source>
</reference>
<keyword evidence="3" id="KW-0067">ATP-binding</keyword>
<evidence type="ECO:0000313" key="3">
    <source>
        <dbReference type="EMBL" id="MBC6994719.1"/>
    </source>
</evidence>